<dbReference type="EMBL" id="AP003517">
    <property type="protein sequence ID" value="BAD37333.1"/>
    <property type="molecule type" value="Genomic_DNA"/>
</dbReference>
<accession>Q67WY6</accession>
<feature type="compositionally biased region" description="Polar residues" evidence="1">
    <location>
        <begin position="77"/>
        <end position="87"/>
    </location>
</feature>
<dbReference type="Proteomes" id="UP000000763">
    <property type="component" value="Chromosome 6"/>
</dbReference>
<reference evidence="3" key="2">
    <citation type="journal article" date="2008" name="Nucleic Acids Res.">
        <title>The rice annotation project database (RAP-DB): 2008 update.</title>
        <authorList>
            <consortium name="The rice annotation project (RAP)"/>
        </authorList>
    </citation>
    <scope>GENOME REANNOTATION</scope>
    <source>
        <strain evidence="3">cv. Nipponbare</strain>
    </source>
</reference>
<feature type="region of interest" description="Disordered" evidence="1">
    <location>
        <begin position="63"/>
        <end position="98"/>
    </location>
</feature>
<evidence type="ECO:0000313" key="3">
    <source>
        <dbReference type="Proteomes" id="UP000000763"/>
    </source>
</evidence>
<reference evidence="3" key="1">
    <citation type="journal article" date="2005" name="Nature">
        <title>The map-based sequence of the rice genome.</title>
        <authorList>
            <consortium name="International rice genome sequencing project (IRGSP)"/>
            <person name="Matsumoto T."/>
            <person name="Wu J."/>
            <person name="Kanamori H."/>
            <person name="Katayose Y."/>
            <person name="Fujisawa M."/>
            <person name="Namiki N."/>
            <person name="Mizuno H."/>
            <person name="Yamamoto K."/>
            <person name="Antonio B.A."/>
            <person name="Baba T."/>
            <person name="Sakata K."/>
            <person name="Nagamura Y."/>
            <person name="Aoki H."/>
            <person name="Arikawa K."/>
            <person name="Arita K."/>
            <person name="Bito T."/>
            <person name="Chiden Y."/>
            <person name="Fujitsuka N."/>
            <person name="Fukunaka R."/>
            <person name="Hamada M."/>
            <person name="Harada C."/>
            <person name="Hayashi A."/>
            <person name="Hijishita S."/>
            <person name="Honda M."/>
            <person name="Hosokawa S."/>
            <person name="Ichikawa Y."/>
            <person name="Idonuma A."/>
            <person name="Iijima M."/>
            <person name="Ikeda M."/>
            <person name="Ikeno M."/>
            <person name="Ito K."/>
            <person name="Ito S."/>
            <person name="Ito T."/>
            <person name="Ito Y."/>
            <person name="Ito Y."/>
            <person name="Iwabuchi A."/>
            <person name="Kamiya K."/>
            <person name="Karasawa W."/>
            <person name="Kurita K."/>
            <person name="Katagiri S."/>
            <person name="Kikuta A."/>
            <person name="Kobayashi H."/>
            <person name="Kobayashi N."/>
            <person name="Machita K."/>
            <person name="Maehara T."/>
            <person name="Masukawa M."/>
            <person name="Mizubayashi T."/>
            <person name="Mukai Y."/>
            <person name="Nagasaki H."/>
            <person name="Nagata Y."/>
            <person name="Naito S."/>
            <person name="Nakashima M."/>
            <person name="Nakama Y."/>
            <person name="Nakamichi Y."/>
            <person name="Nakamura M."/>
            <person name="Meguro A."/>
            <person name="Negishi M."/>
            <person name="Ohta I."/>
            <person name="Ohta T."/>
            <person name="Okamoto M."/>
            <person name="Ono N."/>
            <person name="Saji S."/>
            <person name="Sakaguchi M."/>
            <person name="Sakai K."/>
            <person name="Shibata M."/>
            <person name="Shimokawa T."/>
            <person name="Song J."/>
            <person name="Takazaki Y."/>
            <person name="Terasawa K."/>
            <person name="Tsugane M."/>
            <person name="Tsuji K."/>
            <person name="Ueda S."/>
            <person name="Waki K."/>
            <person name="Yamagata H."/>
            <person name="Yamamoto M."/>
            <person name="Yamamoto S."/>
            <person name="Yamane H."/>
            <person name="Yoshiki S."/>
            <person name="Yoshihara R."/>
            <person name="Yukawa K."/>
            <person name="Zhong H."/>
            <person name="Yano M."/>
            <person name="Yuan Q."/>
            <person name="Ouyang S."/>
            <person name="Liu J."/>
            <person name="Jones K.M."/>
            <person name="Gansberger K."/>
            <person name="Moffat K."/>
            <person name="Hill J."/>
            <person name="Bera J."/>
            <person name="Fadrosh D."/>
            <person name="Jin S."/>
            <person name="Johri S."/>
            <person name="Kim M."/>
            <person name="Overton L."/>
            <person name="Reardon M."/>
            <person name="Tsitrin T."/>
            <person name="Vuong H."/>
            <person name="Weaver B."/>
            <person name="Ciecko A."/>
            <person name="Tallon L."/>
            <person name="Jackson J."/>
            <person name="Pai G."/>
            <person name="Aken S.V."/>
            <person name="Utterback T."/>
            <person name="Reidmuller S."/>
            <person name="Feldblyum T."/>
            <person name="Hsiao J."/>
            <person name="Zismann V."/>
            <person name="Iobst S."/>
            <person name="de Vazeille A.R."/>
            <person name="Buell C.R."/>
            <person name="Ying K."/>
            <person name="Li Y."/>
            <person name="Lu T."/>
            <person name="Huang Y."/>
            <person name="Zhao Q."/>
            <person name="Feng Q."/>
            <person name="Zhang L."/>
            <person name="Zhu J."/>
            <person name="Weng Q."/>
            <person name="Mu J."/>
            <person name="Lu Y."/>
            <person name="Fan D."/>
            <person name="Liu Y."/>
            <person name="Guan J."/>
            <person name="Zhang Y."/>
            <person name="Yu S."/>
            <person name="Liu X."/>
            <person name="Zhang Y."/>
            <person name="Hong G."/>
            <person name="Han B."/>
            <person name="Choisne N."/>
            <person name="Demange N."/>
            <person name="Orjeda G."/>
            <person name="Samain S."/>
            <person name="Cattolico L."/>
            <person name="Pelletier E."/>
            <person name="Couloux A."/>
            <person name="Segurens B."/>
            <person name="Wincker P."/>
            <person name="D'Hont A."/>
            <person name="Scarpelli C."/>
            <person name="Weissenbach J."/>
            <person name="Salanoubat M."/>
            <person name="Quetier F."/>
            <person name="Yu Y."/>
            <person name="Kim H.R."/>
            <person name="Rambo T."/>
            <person name="Currie J."/>
            <person name="Collura K."/>
            <person name="Luo M."/>
            <person name="Yang T."/>
            <person name="Ammiraju J.S.S."/>
            <person name="Engler F."/>
            <person name="Soderlund C."/>
            <person name="Wing R.A."/>
            <person name="Palmer L.E."/>
            <person name="de la Bastide M."/>
            <person name="Spiegel L."/>
            <person name="Nascimento L."/>
            <person name="Zutavern T."/>
            <person name="O'Shaughnessy A."/>
            <person name="Dike S."/>
            <person name="Dedhia N."/>
            <person name="Preston R."/>
            <person name="Balija V."/>
            <person name="McCombie W.R."/>
            <person name="Chow T."/>
            <person name="Chen H."/>
            <person name="Chung M."/>
            <person name="Chen C."/>
            <person name="Shaw J."/>
            <person name="Wu H."/>
            <person name="Hsiao K."/>
            <person name="Chao Y."/>
            <person name="Chu M."/>
            <person name="Cheng C."/>
            <person name="Hour A."/>
            <person name="Lee P."/>
            <person name="Lin S."/>
            <person name="Lin Y."/>
            <person name="Liou J."/>
            <person name="Liu S."/>
            <person name="Hsing Y."/>
            <person name="Raghuvanshi S."/>
            <person name="Mohanty A."/>
            <person name="Bharti A.K."/>
            <person name="Gaur A."/>
            <person name="Gupta V."/>
            <person name="Kumar D."/>
            <person name="Ravi V."/>
            <person name="Vij S."/>
            <person name="Kapur A."/>
            <person name="Khurana P."/>
            <person name="Khurana P."/>
            <person name="Khurana J.P."/>
            <person name="Tyagi A.K."/>
            <person name="Gaikwad K."/>
            <person name="Singh A."/>
            <person name="Dalal V."/>
            <person name="Srivastava S."/>
            <person name="Dixit A."/>
            <person name="Pal A.K."/>
            <person name="Ghazi I.A."/>
            <person name="Yadav M."/>
            <person name="Pandit A."/>
            <person name="Bhargava A."/>
            <person name="Sureshbabu K."/>
            <person name="Batra K."/>
            <person name="Sharma T.R."/>
            <person name="Mohapatra T."/>
            <person name="Singh N.K."/>
            <person name="Messing J."/>
            <person name="Nelson A.B."/>
            <person name="Fuks G."/>
            <person name="Kavchok S."/>
            <person name="Keizer G."/>
            <person name="Linton E."/>
            <person name="Llaca V."/>
            <person name="Song R."/>
            <person name="Tanyolac B."/>
            <person name="Young S."/>
            <person name="Ho-Il K."/>
            <person name="Hahn J.H."/>
            <person name="Sangsakoo G."/>
            <person name="Vanavichit A."/>
            <person name="de Mattos Luiz.A.T."/>
            <person name="Zimmer P.D."/>
            <person name="Malone G."/>
            <person name="Dellagostin O."/>
            <person name="de Oliveira A.C."/>
            <person name="Bevan M."/>
            <person name="Bancroft I."/>
            <person name="Minx P."/>
            <person name="Cordum H."/>
            <person name="Wilson R."/>
            <person name="Cheng Z."/>
            <person name="Jin W."/>
            <person name="Jiang J."/>
            <person name="Leong S.A."/>
            <person name="Iwama H."/>
            <person name="Gojobori T."/>
            <person name="Itoh T."/>
            <person name="Niimura Y."/>
            <person name="Fujii Y."/>
            <person name="Habara T."/>
            <person name="Sakai H."/>
            <person name="Sato Y."/>
            <person name="Wilson G."/>
            <person name="Kumar K."/>
            <person name="McCouch S."/>
            <person name="Juretic N."/>
            <person name="Hoen D."/>
            <person name="Wright S."/>
            <person name="Bruskiewich R."/>
            <person name="Bureau T."/>
            <person name="Miyao A."/>
            <person name="Hirochika H."/>
            <person name="Nishikawa T."/>
            <person name="Kadowaki K."/>
            <person name="Sugiura M."/>
            <person name="Burr B."/>
            <person name="Sasaki T."/>
        </authorList>
    </citation>
    <scope>NUCLEOTIDE SEQUENCE [LARGE SCALE GENOMIC DNA]</scope>
    <source>
        <strain evidence="3">cv. Nipponbare</strain>
    </source>
</reference>
<protein>
    <submittedName>
        <fullName evidence="2">Uncharacterized protein</fullName>
    </submittedName>
</protein>
<dbReference type="AlphaFoldDB" id="Q67WY6"/>
<evidence type="ECO:0000256" key="1">
    <source>
        <dbReference type="SAM" id="MobiDB-lite"/>
    </source>
</evidence>
<sequence>MHAERTCSLVVPSRDFSVLRRRRRRAICPWICSKESWGGFARGRTCGEVEAWKEEGMGVSVGQKLIPQDRPPAVGSSIGNSKTTTAGSRPFRRHTDEQ</sequence>
<name>Q67WY6_ORYSJ</name>
<proteinExistence type="predicted"/>
<gene>
    <name evidence="2" type="primary">OSJNBa0062J02.27</name>
</gene>
<evidence type="ECO:0000313" key="2">
    <source>
        <dbReference type="EMBL" id="BAD37333.1"/>
    </source>
</evidence>
<organism evidence="2 3">
    <name type="scientific">Oryza sativa subsp. japonica</name>
    <name type="common">Rice</name>
    <dbReference type="NCBI Taxonomy" id="39947"/>
    <lineage>
        <taxon>Eukaryota</taxon>
        <taxon>Viridiplantae</taxon>
        <taxon>Streptophyta</taxon>
        <taxon>Embryophyta</taxon>
        <taxon>Tracheophyta</taxon>
        <taxon>Spermatophyta</taxon>
        <taxon>Magnoliopsida</taxon>
        <taxon>Liliopsida</taxon>
        <taxon>Poales</taxon>
        <taxon>Poaceae</taxon>
        <taxon>BOP clade</taxon>
        <taxon>Oryzoideae</taxon>
        <taxon>Oryzeae</taxon>
        <taxon>Oryzinae</taxon>
        <taxon>Oryza</taxon>
        <taxon>Oryza sativa</taxon>
    </lineage>
</organism>